<sequence length="467" mass="50921">MGGSPSRSSPREGSGNGRYARSGTFPQQPPQWGGGYYQDPQAGYYGAPAQGGGYATPYAAYQPPAAAPPPPQPTGASKPRLDRRYSRIADDYHSVEQVTDALAQAGLESSNLIVGIDFTKSNEWTGKFSFHGRSLHHISNTPNPYEQAISIIGRTLSKFDEDNMIPCFGFGDASTHDQDVFSFYHDERPCNGFPEALDRYRELVPHLRLAGPTSFAPIIEMAMTIVEQSGGQYHVLLIIADGQVTRSVDTASGQLSSQEQRTVDAIVKASELPLSIVLVGVGDGPWDMMKEFDDNIPARAFDNFQFVNFSEIMSKNIQQSRKEATFALSALMEIPQQYKATVELGILGRHSFKSPNRVPLPPPTGSHDAYSSYSSKSFSKPTYPQSSSSTYPQSSSSSSPYPHYETPHTATSAAPSSTYDNQVCPICLVNPKDMAFGCGHQTCCDCGQSLESCPICRTPITTRIKLY</sequence>
<name>A0A5J9VM38_9POAL</name>
<dbReference type="InterPro" id="IPR010734">
    <property type="entry name" value="Copine_C"/>
</dbReference>
<evidence type="ECO:0000313" key="5">
    <source>
        <dbReference type="Proteomes" id="UP000324897"/>
    </source>
</evidence>
<proteinExistence type="predicted"/>
<dbReference type="PROSITE" id="PS50089">
    <property type="entry name" value="ZF_RING_2"/>
    <property type="match status" value="1"/>
</dbReference>
<comment type="caution">
    <text evidence="4">The sequence shown here is derived from an EMBL/GenBank/DDBJ whole genome shotgun (WGS) entry which is preliminary data.</text>
</comment>
<gene>
    <name evidence="4" type="ORF">EJB05_18016</name>
</gene>
<dbReference type="SUPFAM" id="SSF53300">
    <property type="entry name" value="vWA-like"/>
    <property type="match status" value="1"/>
</dbReference>
<dbReference type="InterPro" id="IPR002035">
    <property type="entry name" value="VWF_A"/>
</dbReference>
<evidence type="ECO:0000313" key="4">
    <source>
        <dbReference type="EMBL" id="TVU36100.1"/>
    </source>
</evidence>
<dbReference type="Proteomes" id="UP000324897">
    <property type="component" value="Unassembled WGS sequence"/>
</dbReference>
<dbReference type="Gramene" id="TVU36100">
    <property type="protein sequence ID" value="TVU36100"/>
    <property type="gene ID" value="EJB05_18016"/>
</dbReference>
<protein>
    <recommendedName>
        <fullName evidence="3">RING-type domain-containing protein</fullName>
    </recommendedName>
</protein>
<dbReference type="PANTHER" id="PTHR45751">
    <property type="entry name" value="COPINE FAMILY PROTEIN 1"/>
    <property type="match status" value="1"/>
</dbReference>
<keyword evidence="5" id="KW-1185">Reference proteome</keyword>
<dbReference type="GO" id="GO:0005634">
    <property type="term" value="C:nucleus"/>
    <property type="evidence" value="ECO:0007669"/>
    <property type="project" value="TreeGrafter"/>
</dbReference>
<dbReference type="Pfam" id="PF13920">
    <property type="entry name" value="zf-C3HC4_3"/>
    <property type="match status" value="1"/>
</dbReference>
<evidence type="ECO:0000259" key="3">
    <source>
        <dbReference type="PROSITE" id="PS50089"/>
    </source>
</evidence>
<dbReference type="InterPro" id="IPR052079">
    <property type="entry name" value="E3_ligase/Copine_domain"/>
</dbReference>
<feature type="compositionally biased region" description="Low complexity" evidence="2">
    <location>
        <begin position="370"/>
        <end position="402"/>
    </location>
</feature>
<dbReference type="OrthoDB" id="5855668at2759"/>
<dbReference type="InterPro" id="IPR013083">
    <property type="entry name" value="Znf_RING/FYVE/PHD"/>
</dbReference>
<evidence type="ECO:0000256" key="1">
    <source>
        <dbReference type="PROSITE-ProRule" id="PRU00175"/>
    </source>
</evidence>
<dbReference type="GO" id="GO:0008270">
    <property type="term" value="F:zinc ion binding"/>
    <property type="evidence" value="ECO:0007669"/>
    <property type="project" value="UniProtKB-KW"/>
</dbReference>
<organism evidence="4 5">
    <name type="scientific">Eragrostis curvula</name>
    <name type="common">weeping love grass</name>
    <dbReference type="NCBI Taxonomy" id="38414"/>
    <lineage>
        <taxon>Eukaryota</taxon>
        <taxon>Viridiplantae</taxon>
        <taxon>Streptophyta</taxon>
        <taxon>Embryophyta</taxon>
        <taxon>Tracheophyta</taxon>
        <taxon>Spermatophyta</taxon>
        <taxon>Magnoliopsida</taxon>
        <taxon>Liliopsida</taxon>
        <taxon>Poales</taxon>
        <taxon>Poaceae</taxon>
        <taxon>PACMAD clade</taxon>
        <taxon>Chloridoideae</taxon>
        <taxon>Eragrostideae</taxon>
        <taxon>Eragrostidinae</taxon>
        <taxon>Eragrostis</taxon>
    </lineage>
</organism>
<dbReference type="InterPro" id="IPR045317">
    <property type="entry name" value="RING-HC_RGLG1/2"/>
</dbReference>
<dbReference type="EMBL" id="RWGY01000009">
    <property type="protein sequence ID" value="TVU36100.1"/>
    <property type="molecule type" value="Genomic_DNA"/>
</dbReference>
<keyword evidence="1" id="KW-0863">Zinc-finger</keyword>
<evidence type="ECO:0000256" key="2">
    <source>
        <dbReference type="SAM" id="MobiDB-lite"/>
    </source>
</evidence>
<feature type="compositionally biased region" description="Low complexity" evidence="2">
    <location>
        <begin position="37"/>
        <end position="48"/>
    </location>
</feature>
<dbReference type="InterPro" id="IPR001841">
    <property type="entry name" value="Znf_RING"/>
</dbReference>
<dbReference type="GO" id="GO:0070534">
    <property type="term" value="P:protein K63-linked ubiquitination"/>
    <property type="evidence" value="ECO:0007669"/>
    <property type="project" value="InterPro"/>
</dbReference>
<accession>A0A5J9VM38</accession>
<dbReference type="Pfam" id="PF07002">
    <property type="entry name" value="Copine"/>
    <property type="match status" value="1"/>
</dbReference>
<dbReference type="InterPro" id="IPR036465">
    <property type="entry name" value="vWFA_dom_sf"/>
</dbReference>
<feature type="region of interest" description="Disordered" evidence="2">
    <location>
        <begin position="1"/>
        <end position="79"/>
    </location>
</feature>
<feature type="domain" description="RING-type" evidence="3">
    <location>
        <begin position="424"/>
        <end position="457"/>
    </location>
</feature>
<feature type="compositionally biased region" description="Low complexity" evidence="2">
    <location>
        <begin position="1"/>
        <end position="13"/>
    </location>
</feature>
<dbReference type="SMART" id="SM00327">
    <property type="entry name" value="VWA"/>
    <property type="match status" value="1"/>
</dbReference>
<keyword evidence="1" id="KW-0479">Metal-binding</keyword>
<feature type="compositionally biased region" description="Low complexity" evidence="2">
    <location>
        <begin position="55"/>
        <end position="64"/>
    </location>
</feature>
<dbReference type="SUPFAM" id="SSF57850">
    <property type="entry name" value="RING/U-box"/>
    <property type="match status" value="1"/>
</dbReference>
<dbReference type="AlphaFoldDB" id="A0A5J9VM38"/>
<dbReference type="GO" id="GO:0061630">
    <property type="term" value="F:ubiquitin protein ligase activity"/>
    <property type="evidence" value="ECO:0007669"/>
    <property type="project" value="InterPro"/>
</dbReference>
<dbReference type="Gene3D" id="3.30.40.10">
    <property type="entry name" value="Zinc/RING finger domain, C3HC4 (zinc finger)"/>
    <property type="match status" value="1"/>
</dbReference>
<reference evidence="4 5" key="1">
    <citation type="journal article" date="2019" name="Sci. Rep.">
        <title>A high-quality genome of Eragrostis curvula grass provides insights into Poaceae evolution and supports new strategies to enhance forage quality.</title>
        <authorList>
            <person name="Carballo J."/>
            <person name="Santos B.A.C.M."/>
            <person name="Zappacosta D."/>
            <person name="Garbus I."/>
            <person name="Selva J.P."/>
            <person name="Gallo C.A."/>
            <person name="Diaz A."/>
            <person name="Albertini E."/>
            <person name="Caccamo M."/>
            <person name="Echenique V."/>
        </authorList>
    </citation>
    <scope>NUCLEOTIDE SEQUENCE [LARGE SCALE GENOMIC DNA]</scope>
    <source>
        <strain evidence="5">cv. Victoria</strain>
        <tissue evidence="4">Leaf</tissue>
    </source>
</reference>
<keyword evidence="1" id="KW-0862">Zinc</keyword>
<feature type="region of interest" description="Disordered" evidence="2">
    <location>
        <begin position="353"/>
        <end position="416"/>
    </location>
</feature>
<dbReference type="PANTHER" id="PTHR45751:SF29">
    <property type="entry name" value="E3 UBIQUITIN-PROTEIN LIGASE RGLG2"/>
    <property type="match status" value="1"/>
</dbReference>
<dbReference type="CDD" id="cd16729">
    <property type="entry name" value="RING-HC_RGLG_plant"/>
    <property type="match status" value="1"/>
</dbReference>